<accession>A0A0K2THW0</accession>
<reference evidence="1" key="1">
    <citation type="submission" date="2014-05" db="EMBL/GenBank/DDBJ databases">
        <authorList>
            <person name="Chronopoulou M."/>
        </authorList>
    </citation>
    <scope>NUCLEOTIDE SEQUENCE</scope>
    <source>
        <tissue evidence="1">Whole organism</tissue>
    </source>
</reference>
<organism evidence="1">
    <name type="scientific">Lepeophtheirus salmonis</name>
    <name type="common">Salmon louse</name>
    <name type="synonym">Caligus salmonis</name>
    <dbReference type="NCBI Taxonomy" id="72036"/>
    <lineage>
        <taxon>Eukaryota</taxon>
        <taxon>Metazoa</taxon>
        <taxon>Ecdysozoa</taxon>
        <taxon>Arthropoda</taxon>
        <taxon>Crustacea</taxon>
        <taxon>Multicrustacea</taxon>
        <taxon>Hexanauplia</taxon>
        <taxon>Copepoda</taxon>
        <taxon>Siphonostomatoida</taxon>
        <taxon>Caligidae</taxon>
        <taxon>Lepeophtheirus</taxon>
    </lineage>
</organism>
<dbReference type="EMBL" id="HACA01007866">
    <property type="protein sequence ID" value="CDW25227.1"/>
    <property type="molecule type" value="Transcribed_RNA"/>
</dbReference>
<dbReference type="AlphaFoldDB" id="A0A0K2THW0"/>
<evidence type="ECO:0000313" key="1">
    <source>
        <dbReference type="EMBL" id="CDW25227.1"/>
    </source>
</evidence>
<name>A0A0K2THW0_LEPSM</name>
<proteinExistence type="predicted"/>
<protein>
    <submittedName>
        <fullName evidence="1">Uncharacterized protein</fullName>
    </submittedName>
</protein>
<sequence length="66" mass="7642">MPLRVIESNDGVISSIFFEPKERVDADRYCELLPDQVIPGMKADTNGVEFLFQREKMVGEKKRIRV</sequence>